<proteinExistence type="predicted"/>
<accession>A0A2S9PUD2</accession>
<evidence type="ECO:0000313" key="2">
    <source>
        <dbReference type="EMBL" id="PRH78018.1"/>
    </source>
</evidence>
<dbReference type="OrthoDB" id="4334528at2"/>
<dbReference type="RefSeq" id="WP_105869789.1">
    <property type="nucleotide sequence ID" value="NZ_PVLV01000256.1"/>
</dbReference>
<name>A0A2S9PUD2_9ACTN</name>
<gene>
    <name evidence="2" type="ORF">C6N75_17185</name>
</gene>
<dbReference type="AlphaFoldDB" id="A0A2S9PUD2"/>
<evidence type="ECO:0008006" key="4">
    <source>
        <dbReference type="Google" id="ProtNLM"/>
    </source>
</evidence>
<keyword evidence="1" id="KW-1133">Transmembrane helix</keyword>
<feature type="transmembrane region" description="Helical" evidence="1">
    <location>
        <begin position="32"/>
        <end position="52"/>
    </location>
</feature>
<evidence type="ECO:0000313" key="3">
    <source>
        <dbReference type="Proteomes" id="UP000239322"/>
    </source>
</evidence>
<reference evidence="2 3" key="1">
    <citation type="submission" date="2018-03" db="EMBL/GenBank/DDBJ databases">
        <title>Novel Streptomyces sp. from soil.</title>
        <authorList>
            <person name="Tan G.Y.A."/>
            <person name="Lee Z.Y."/>
        </authorList>
    </citation>
    <scope>NUCLEOTIDE SEQUENCE [LARGE SCALE GENOMIC DNA]</scope>
    <source>
        <strain evidence="2 3">ST5x</strain>
    </source>
</reference>
<dbReference type="Proteomes" id="UP000239322">
    <property type="component" value="Unassembled WGS sequence"/>
</dbReference>
<keyword evidence="1" id="KW-0812">Transmembrane</keyword>
<dbReference type="EMBL" id="PVLV01000256">
    <property type="protein sequence ID" value="PRH78018.1"/>
    <property type="molecule type" value="Genomic_DNA"/>
</dbReference>
<organism evidence="2 3">
    <name type="scientific">Streptomyces solincola</name>
    <dbReference type="NCBI Taxonomy" id="2100817"/>
    <lineage>
        <taxon>Bacteria</taxon>
        <taxon>Bacillati</taxon>
        <taxon>Actinomycetota</taxon>
        <taxon>Actinomycetes</taxon>
        <taxon>Kitasatosporales</taxon>
        <taxon>Streptomycetaceae</taxon>
        <taxon>Streptomyces</taxon>
    </lineage>
</organism>
<protein>
    <recommendedName>
        <fullName evidence="4">Integral membrane protein</fullName>
    </recommendedName>
</protein>
<evidence type="ECO:0000256" key="1">
    <source>
        <dbReference type="SAM" id="Phobius"/>
    </source>
</evidence>
<comment type="caution">
    <text evidence="2">The sequence shown here is derived from an EMBL/GenBank/DDBJ whole genome shotgun (WGS) entry which is preliminary data.</text>
</comment>
<sequence>MFWEALGSVVLGLALSWAAAHRLDDRLPARRVVLGAGTLGALFGALVTHAALGPGNTPGTLVGAVAVAAVVLSLLLRPRPSSRRDRMGRSAATPT</sequence>
<keyword evidence="1" id="KW-0472">Membrane</keyword>
<feature type="transmembrane region" description="Helical" evidence="1">
    <location>
        <begin position="58"/>
        <end position="76"/>
    </location>
</feature>
<keyword evidence="3" id="KW-1185">Reference proteome</keyword>